<reference evidence="1 2" key="1">
    <citation type="submission" date="2014-04" db="EMBL/GenBank/DDBJ databases">
        <title>Characterization and application of a salt tolerant electro-active bacterium.</title>
        <authorList>
            <person name="Yang L."/>
            <person name="Wei S."/>
            <person name="Tay Q.X.M."/>
        </authorList>
    </citation>
    <scope>NUCLEOTIDE SEQUENCE [LARGE SCALE GENOMIC DNA]</scope>
    <source>
        <strain evidence="1 2">LY1</strain>
    </source>
</reference>
<evidence type="ECO:0000313" key="1">
    <source>
        <dbReference type="EMBL" id="KEO73055.1"/>
    </source>
</evidence>
<dbReference type="Proteomes" id="UP000027821">
    <property type="component" value="Unassembled WGS sequence"/>
</dbReference>
<organism evidence="1 2">
    <name type="scientific">Anditalea andensis</name>
    <dbReference type="NCBI Taxonomy" id="1048983"/>
    <lineage>
        <taxon>Bacteria</taxon>
        <taxon>Pseudomonadati</taxon>
        <taxon>Bacteroidota</taxon>
        <taxon>Cytophagia</taxon>
        <taxon>Cytophagales</taxon>
        <taxon>Cytophagaceae</taxon>
        <taxon>Anditalea</taxon>
    </lineage>
</organism>
<name>A0A074KXX4_9BACT</name>
<protein>
    <submittedName>
        <fullName evidence="1">Uncharacterized protein</fullName>
    </submittedName>
</protein>
<dbReference type="RefSeq" id="WP_051720043.1">
    <property type="nucleotide sequence ID" value="NZ_JMIH01000023.1"/>
</dbReference>
<comment type="caution">
    <text evidence="1">The sequence shown here is derived from an EMBL/GenBank/DDBJ whole genome shotgun (WGS) entry which is preliminary data.</text>
</comment>
<dbReference type="EMBL" id="JMIH01000023">
    <property type="protein sequence ID" value="KEO73055.1"/>
    <property type="molecule type" value="Genomic_DNA"/>
</dbReference>
<gene>
    <name evidence="1" type="ORF">EL17_15705</name>
</gene>
<keyword evidence="2" id="KW-1185">Reference proteome</keyword>
<dbReference type="AlphaFoldDB" id="A0A074KXX4"/>
<proteinExistence type="predicted"/>
<accession>A0A074KXX4</accession>
<sequence>MVPILSKLLILGNGGENDQSFEPIKPTIWIMGNGAEVKRIEYIAPMPGLTDEAISETIKF</sequence>
<evidence type="ECO:0000313" key="2">
    <source>
        <dbReference type="Proteomes" id="UP000027821"/>
    </source>
</evidence>